<dbReference type="Pfam" id="PF25789">
    <property type="entry name" value="TPR_NAA35"/>
    <property type="match status" value="1"/>
</dbReference>
<dbReference type="Proteomes" id="UP000887566">
    <property type="component" value="Unplaced"/>
</dbReference>
<accession>A0A914WSH2</accession>
<reference evidence="4" key="1">
    <citation type="submission" date="2022-11" db="UniProtKB">
        <authorList>
            <consortium name="WormBaseParasite"/>
        </authorList>
    </citation>
    <scope>IDENTIFICATION</scope>
</reference>
<dbReference type="PANTHER" id="PTHR21373:SF0">
    <property type="entry name" value="N-ALPHA-ACETYLTRANSFERASE 35, NATC AUXILIARY SUBUNIT"/>
    <property type="match status" value="1"/>
</dbReference>
<dbReference type="PANTHER" id="PTHR21373">
    <property type="entry name" value="GLUCOSE REPRESSIBLE PROTEIN MAK10"/>
    <property type="match status" value="1"/>
</dbReference>
<sequence>ADKVDGEFHAYLQRTDPTRHHVQTLCSFVLYHTLLVMREYFTLGFELNLFAPYEFTYVYWYASELVFKWLGNVLDRAQNFIVREYQHSSKDKSKNDRKRNFRLKKEAEMRKRIVLGQERIIYWQASQRMCEAFFKANIGLLITGKTRLPLGGGESIRFDHRMAAFSCLNTPPPIRYEQYREMSRIDALIRFGAEKCLKDAADAFDSARSHLEHLDVSASFQQEASTMAKVCKNNAVVLRLMASGHKSDSKAPPTLDFSCCSMYPLLKL</sequence>
<dbReference type="AlphaFoldDB" id="A0A914WSH2"/>
<dbReference type="GO" id="GO:0031417">
    <property type="term" value="C:NatC complex"/>
    <property type="evidence" value="ECO:0007669"/>
    <property type="project" value="InterPro"/>
</dbReference>
<dbReference type="WBParaSite" id="PSAMB.scaffold5233size12260.g26159.t1">
    <property type="protein sequence ID" value="PSAMB.scaffold5233size12260.g26159.t1"/>
    <property type="gene ID" value="PSAMB.scaffold5233size12260.g26159"/>
</dbReference>
<proteinExistence type="predicted"/>
<evidence type="ECO:0000313" key="3">
    <source>
        <dbReference type="Proteomes" id="UP000887566"/>
    </source>
</evidence>
<name>A0A914WSH2_9BILA</name>
<protein>
    <recommendedName>
        <fullName evidence="1">Protein MAK10 homolog</fullName>
    </recommendedName>
</protein>
<feature type="domain" description="NAA35-like TPR repeats" evidence="2">
    <location>
        <begin position="1"/>
        <end position="265"/>
    </location>
</feature>
<organism evidence="3 4">
    <name type="scientific">Plectus sambesii</name>
    <dbReference type="NCBI Taxonomy" id="2011161"/>
    <lineage>
        <taxon>Eukaryota</taxon>
        <taxon>Metazoa</taxon>
        <taxon>Ecdysozoa</taxon>
        <taxon>Nematoda</taxon>
        <taxon>Chromadorea</taxon>
        <taxon>Plectida</taxon>
        <taxon>Plectina</taxon>
        <taxon>Plectoidea</taxon>
        <taxon>Plectidae</taxon>
        <taxon>Plectus</taxon>
    </lineage>
</organism>
<keyword evidence="3" id="KW-1185">Reference proteome</keyword>
<dbReference type="InterPro" id="IPR057982">
    <property type="entry name" value="TPR_NAA35"/>
</dbReference>
<evidence type="ECO:0000256" key="1">
    <source>
        <dbReference type="ARBA" id="ARBA00030494"/>
    </source>
</evidence>
<dbReference type="InterPro" id="IPR007244">
    <property type="entry name" value="Naa35_N"/>
</dbReference>
<evidence type="ECO:0000259" key="2">
    <source>
        <dbReference type="Pfam" id="PF25789"/>
    </source>
</evidence>
<evidence type="ECO:0000313" key="4">
    <source>
        <dbReference type="WBParaSite" id="PSAMB.scaffold5233size12260.g26159.t1"/>
    </source>
</evidence>